<accession>A0A0A9BEC7</accession>
<reference evidence="1" key="2">
    <citation type="journal article" date="2015" name="Data Brief">
        <title>Shoot transcriptome of the giant reed, Arundo donax.</title>
        <authorList>
            <person name="Barrero R.A."/>
            <person name="Guerrero F.D."/>
            <person name="Moolhuijzen P."/>
            <person name="Goolsby J.A."/>
            <person name="Tidwell J."/>
            <person name="Bellgard S.E."/>
            <person name="Bellgard M.I."/>
        </authorList>
    </citation>
    <scope>NUCLEOTIDE SEQUENCE</scope>
    <source>
        <tissue evidence="1">Shoot tissue taken approximately 20 cm above the soil surface</tissue>
    </source>
</reference>
<dbReference type="EMBL" id="GBRH01236214">
    <property type="protein sequence ID" value="JAD61681.1"/>
    <property type="molecule type" value="Transcribed_RNA"/>
</dbReference>
<reference evidence="1" key="1">
    <citation type="submission" date="2014-09" db="EMBL/GenBank/DDBJ databases">
        <authorList>
            <person name="Magalhaes I.L.F."/>
            <person name="Oliveira U."/>
            <person name="Santos F.R."/>
            <person name="Vidigal T.H.D.A."/>
            <person name="Brescovit A.D."/>
            <person name="Santos A.J."/>
        </authorList>
    </citation>
    <scope>NUCLEOTIDE SEQUENCE</scope>
    <source>
        <tissue evidence="1">Shoot tissue taken approximately 20 cm above the soil surface</tissue>
    </source>
</reference>
<protein>
    <submittedName>
        <fullName evidence="1">Uncharacterized protein</fullName>
    </submittedName>
</protein>
<dbReference type="AlphaFoldDB" id="A0A0A9BEC7"/>
<organism evidence="1">
    <name type="scientific">Arundo donax</name>
    <name type="common">Giant reed</name>
    <name type="synonym">Donax arundinaceus</name>
    <dbReference type="NCBI Taxonomy" id="35708"/>
    <lineage>
        <taxon>Eukaryota</taxon>
        <taxon>Viridiplantae</taxon>
        <taxon>Streptophyta</taxon>
        <taxon>Embryophyta</taxon>
        <taxon>Tracheophyta</taxon>
        <taxon>Spermatophyta</taxon>
        <taxon>Magnoliopsida</taxon>
        <taxon>Liliopsida</taxon>
        <taxon>Poales</taxon>
        <taxon>Poaceae</taxon>
        <taxon>PACMAD clade</taxon>
        <taxon>Arundinoideae</taxon>
        <taxon>Arundineae</taxon>
        <taxon>Arundo</taxon>
    </lineage>
</organism>
<name>A0A0A9BEC7_ARUDO</name>
<evidence type="ECO:0000313" key="1">
    <source>
        <dbReference type="EMBL" id="JAD61681.1"/>
    </source>
</evidence>
<proteinExistence type="predicted"/>
<sequence length="31" mass="3412">MEFVRVQSPIGLLLDQVIRNPLDSVLETGAT</sequence>